<organism evidence="3 4">
    <name type="scientific">Mobilicoccus caccae</name>
    <dbReference type="NCBI Taxonomy" id="1859295"/>
    <lineage>
        <taxon>Bacteria</taxon>
        <taxon>Bacillati</taxon>
        <taxon>Actinomycetota</taxon>
        <taxon>Actinomycetes</taxon>
        <taxon>Micrococcales</taxon>
        <taxon>Dermatophilaceae</taxon>
        <taxon>Mobilicoccus</taxon>
    </lineage>
</organism>
<sequence length="101" mass="11187">MRGRRPLSVLAVVEGSLRGSTVPLKESGVLLGRNPECTLVIDDDYASGRHARVYFEDRSWYAEDLDSTNGTFVEGHRITEPTPLKEGTQLRIGTTVLELGR</sequence>
<comment type="caution">
    <text evidence="3">The sequence shown here is derived from an EMBL/GenBank/DDBJ whole genome shotgun (WGS) entry which is preliminary data.</text>
</comment>
<gene>
    <name evidence="3" type="ORF">GCM10025883_37220</name>
</gene>
<evidence type="ECO:0000259" key="2">
    <source>
        <dbReference type="PROSITE" id="PS50006"/>
    </source>
</evidence>
<feature type="domain" description="FHA" evidence="2">
    <location>
        <begin position="29"/>
        <end position="78"/>
    </location>
</feature>
<name>A0ABQ6IYA6_9MICO</name>
<dbReference type="SUPFAM" id="SSF49879">
    <property type="entry name" value="SMAD/FHA domain"/>
    <property type="match status" value="1"/>
</dbReference>
<dbReference type="PANTHER" id="PTHR23308">
    <property type="entry name" value="NUCLEAR INHIBITOR OF PROTEIN PHOSPHATASE-1"/>
    <property type="match status" value="1"/>
</dbReference>
<dbReference type="InterPro" id="IPR050923">
    <property type="entry name" value="Cell_Proc_Reg/RNA_Proc"/>
</dbReference>
<dbReference type="EMBL" id="BSUO01000001">
    <property type="protein sequence ID" value="GMA41677.1"/>
    <property type="molecule type" value="Genomic_DNA"/>
</dbReference>
<dbReference type="InterPro" id="IPR008984">
    <property type="entry name" value="SMAD_FHA_dom_sf"/>
</dbReference>
<evidence type="ECO:0000313" key="3">
    <source>
        <dbReference type="EMBL" id="GMA41677.1"/>
    </source>
</evidence>
<dbReference type="SMART" id="SM00240">
    <property type="entry name" value="FHA"/>
    <property type="match status" value="1"/>
</dbReference>
<dbReference type="Pfam" id="PF00498">
    <property type="entry name" value="FHA"/>
    <property type="match status" value="1"/>
</dbReference>
<dbReference type="InterPro" id="IPR000253">
    <property type="entry name" value="FHA_dom"/>
</dbReference>
<dbReference type="RefSeq" id="WP_348536229.1">
    <property type="nucleotide sequence ID" value="NZ_BSUO01000001.1"/>
</dbReference>
<dbReference type="PROSITE" id="PS50006">
    <property type="entry name" value="FHA_DOMAIN"/>
    <property type="match status" value="1"/>
</dbReference>
<reference evidence="4" key="1">
    <citation type="journal article" date="2019" name="Int. J. Syst. Evol. Microbiol.">
        <title>The Global Catalogue of Microorganisms (GCM) 10K type strain sequencing project: providing services to taxonomists for standard genome sequencing and annotation.</title>
        <authorList>
            <consortium name="The Broad Institute Genomics Platform"/>
            <consortium name="The Broad Institute Genome Sequencing Center for Infectious Disease"/>
            <person name="Wu L."/>
            <person name="Ma J."/>
        </authorList>
    </citation>
    <scope>NUCLEOTIDE SEQUENCE [LARGE SCALE GENOMIC DNA]</scope>
    <source>
        <strain evidence="4">NBRC 113072</strain>
    </source>
</reference>
<proteinExistence type="predicted"/>
<accession>A0ABQ6IYA6</accession>
<evidence type="ECO:0000256" key="1">
    <source>
        <dbReference type="ARBA" id="ARBA00022553"/>
    </source>
</evidence>
<dbReference type="Proteomes" id="UP001157126">
    <property type="component" value="Unassembled WGS sequence"/>
</dbReference>
<keyword evidence="1" id="KW-0597">Phosphoprotein</keyword>
<dbReference type="Gene3D" id="2.60.200.20">
    <property type="match status" value="1"/>
</dbReference>
<evidence type="ECO:0000313" key="4">
    <source>
        <dbReference type="Proteomes" id="UP001157126"/>
    </source>
</evidence>
<keyword evidence="4" id="KW-1185">Reference proteome</keyword>
<protein>
    <recommendedName>
        <fullName evidence="2">FHA domain-containing protein</fullName>
    </recommendedName>
</protein>